<accession>A0A0M9VM58</accession>
<gene>
    <name evidence="2" type="ORF">XI38_02835</name>
</gene>
<dbReference type="GO" id="GO:0006139">
    <property type="term" value="P:nucleobase-containing compound metabolic process"/>
    <property type="evidence" value="ECO:0007669"/>
    <property type="project" value="InterPro"/>
</dbReference>
<dbReference type="GO" id="GO:0005524">
    <property type="term" value="F:ATP binding"/>
    <property type="evidence" value="ECO:0007669"/>
    <property type="project" value="InterPro"/>
</dbReference>
<name>A0A0M9VM58_9MICO</name>
<comment type="caution">
    <text evidence="2">The sequence shown here is derived from an EMBL/GenBank/DDBJ whole genome shotgun (WGS) entry which is preliminary data.</text>
</comment>
<dbReference type="InterPro" id="IPR006555">
    <property type="entry name" value="ATP-dep_Helicase_C"/>
</dbReference>
<dbReference type="SMART" id="SM00491">
    <property type="entry name" value="HELICc2"/>
    <property type="match status" value="1"/>
</dbReference>
<dbReference type="EMBL" id="LAVO01000002">
    <property type="protein sequence ID" value="KOS11873.1"/>
    <property type="molecule type" value="Genomic_DNA"/>
</dbReference>
<dbReference type="Gene3D" id="3.40.50.300">
    <property type="entry name" value="P-loop containing nucleotide triphosphate hydrolases"/>
    <property type="match status" value="2"/>
</dbReference>
<dbReference type="InterPro" id="IPR027417">
    <property type="entry name" value="P-loop_NTPase"/>
</dbReference>
<dbReference type="GO" id="GO:0016818">
    <property type="term" value="F:hydrolase activity, acting on acid anhydrides, in phosphorus-containing anhydrides"/>
    <property type="evidence" value="ECO:0007669"/>
    <property type="project" value="InterPro"/>
</dbReference>
<proteinExistence type="predicted"/>
<dbReference type="SUPFAM" id="SSF52540">
    <property type="entry name" value="P-loop containing nucleoside triphosphate hydrolases"/>
    <property type="match status" value="1"/>
</dbReference>
<dbReference type="GO" id="GO:0003676">
    <property type="term" value="F:nucleic acid binding"/>
    <property type="evidence" value="ECO:0007669"/>
    <property type="project" value="InterPro"/>
</dbReference>
<evidence type="ECO:0000259" key="1">
    <source>
        <dbReference type="PROSITE" id="PS51192"/>
    </source>
</evidence>
<sequence length="844" mass="91517">MPIDFTRVAARNRPAQIDPRDIFTALPNKPWTRLRLEQGEVLKNWFAQRQQSDLVIKQNTGGGKTAVGLLIGQSSLNEGVGPVAYLAPDTYLASQVLREAQRLGIAAVEDRRDERFLAGEAILVTTFQKVVNGRSSFGVAGTGRPVQRLGTVIVDDAQAALAIAAKQFTISVERSHPAYNQLVDLFHNALDHQSPTATRAIDGGSPSAPIGVPFWEWSSRLDAVRDILDPLGQDDAEKWIFFAWPALAQVLDRCTATVTSSSFEIRPLCTPIDLIPSFKQARRRVYLTATLADDSVLVTELAADPGNVARPITPERAADLGDRVILAPLALNPSLSEDAVRQMVREFADGDRDGAGGSKSEALNVVVLVPSDARAQRWASFADLTCHVSDLDEVVLRLKSGEHLGVVVLVNKYDGVDLPGDACRLLVLDGVPFPLSPTEAREASALMGTETFAARQVQKIEQGMGRGVRDAEDHCAVLLLGADLAVTLRNPAHRALYSPATRAQIELSQEVAKQIRGGGIPAIRELLSLFLDRADGWMAASSEAISGIEYDPEGHVSSISVARRRAFDLARAGQPLEAARAILDALPGIESAFEAGWYREEAARYLHAIQADEAQANLRDARLANVNVLQPLVTPPVQRLRASAQQARAASEFLTDQYASGVELALGFQLILGDLAFDASRVGQTEAAFESLGRHLGFAAERPDKLYRTGPDVLWTIRDDLQLVIELKTGVTRPDPRIKKAELDQLSGHLNWHAANYGSGASGVPVLVHPESRYLADATPPAGTRVLTPACVEDQKRRVEAFANAISVNDRWKNEQQVQELLTTHQLLGRDALLRSSETPSSGA</sequence>
<dbReference type="PATRIC" id="fig|84292.3.peg.589"/>
<keyword evidence="3" id="KW-1185">Reference proteome</keyword>
<dbReference type="PROSITE" id="PS51192">
    <property type="entry name" value="HELICASE_ATP_BIND_1"/>
    <property type="match status" value="1"/>
</dbReference>
<dbReference type="InterPro" id="IPR014001">
    <property type="entry name" value="Helicase_ATP-bd"/>
</dbReference>
<reference evidence="2" key="1">
    <citation type="submission" date="2015-04" db="EMBL/GenBank/DDBJ databases">
        <title>Complete genome sequence of Microbacterium chocolatum SIT 101, a bacterium enantioselectively hydrolyzing mesomeric diesters.</title>
        <authorList>
            <person name="Li X."/>
            <person name="Xu Y."/>
        </authorList>
    </citation>
    <scope>NUCLEOTIDE SEQUENCE [LARGE SCALE GENOMIC DNA]</scope>
    <source>
        <strain evidence="2">SIT 101</strain>
    </source>
</reference>
<dbReference type="Pfam" id="PF13307">
    <property type="entry name" value="Helicase_C_2"/>
    <property type="match status" value="1"/>
</dbReference>
<evidence type="ECO:0000313" key="3">
    <source>
        <dbReference type="Proteomes" id="UP000037737"/>
    </source>
</evidence>
<feature type="domain" description="Helicase ATP-binding" evidence="1">
    <location>
        <begin position="45"/>
        <end position="309"/>
    </location>
</feature>
<dbReference type="Proteomes" id="UP000037737">
    <property type="component" value="Unassembled WGS sequence"/>
</dbReference>
<protein>
    <recommendedName>
        <fullName evidence="1">Helicase ATP-binding domain-containing protein</fullName>
    </recommendedName>
</protein>
<evidence type="ECO:0000313" key="2">
    <source>
        <dbReference type="EMBL" id="KOS11873.1"/>
    </source>
</evidence>
<dbReference type="InterPro" id="IPR011545">
    <property type="entry name" value="DEAD/DEAH_box_helicase_dom"/>
</dbReference>
<dbReference type="OrthoDB" id="366844at2"/>
<dbReference type="SMART" id="SM00487">
    <property type="entry name" value="DEXDc"/>
    <property type="match status" value="1"/>
</dbReference>
<dbReference type="GO" id="GO:0004386">
    <property type="term" value="F:helicase activity"/>
    <property type="evidence" value="ECO:0007669"/>
    <property type="project" value="InterPro"/>
</dbReference>
<organism evidence="2 3">
    <name type="scientific">Microbacterium aurantiacum</name>
    <dbReference type="NCBI Taxonomy" id="162393"/>
    <lineage>
        <taxon>Bacteria</taxon>
        <taxon>Bacillati</taxon>
        <taxon>Actinomycetota</taxon>
        <taxon>Actinomycetes</taxon>
        <taxon>Micrococcales</taxon>
        <taxon>Microbacteriaceae</taxon>
        <taxon>Microbacterium</taxon>
    </lineage>
</organism>
<dbReference type="AlphaFoldDB" id="A0A0M9VM58"/>
<dbReference type="Pfam" id="PF00270">
    <property type="entry name" value="DEAD"/>
    <property type="match status" value="1"/>
</dbReference>